<dbReference type="InterPro" id="IPR015216">
    <property type="entry name" value="SANTA"/>
</dbReference>
<accession>A0A1S3IJT8</accession>
<feature type="compositionally biased region" description="Basic and acidic residues" evidence="1">
    <location>
        <begin position="332"/>
        <end position="347"/>
    </location>
</feature>
<dbReference type="PANTHER" id="PTHR16124">
    <property type="entry name" value="MIS18-BINDING PROTEIN 1"/>
    <property type="match status" value="1"/>
</dbReference>
<dbReference type="Pfam" id="PF09133">
    <property type="entry name" value="SANTA"/>
    <property type="match status" value="1"/>
</dbReference>
<dbReference type="AlphaFoldDB" id="A0A1S3IJT8"/>
<feature type="compositionally biased region" description="Basic and acidic residues" evidence="1">
    <location>
        <begin position="766"/>
        <end position="782"/>
    </location>
</feature>
<name>A0A1S3IJT8_LINAN</name>
<organism evidence="3 4">
    <name type="scientific">Lingula anatina</name>
    <name type="common">Brachiopod</name>
    <name type="synonym">Lingula unguis</name>
    <dbReference type="NCBI Taxonomy" id="7574"/>
    <lineage>
        <taxon>Eukaryota</taxon>
        <taxon>Metazoa</taxon>
        <taxon>Spiralia</taxon>
        <taxon>Lophotrochozoa</taxon>
        <taxon>Brachiopoda</taxon>
        <taxon>Linguliformea</taxon>
        <taxon>Lingulata</taxon>
        <taxon>Lingulida</taxon>
        <taxon>Linguloidea</taxon>
        <taxon>Lingulidae</taxon>
        <taxon>Lingula</taxon>
    </lineage>
</organism>
<feature type="compositionally biased region" description="Basic residues" evidence="1">
    <location>
        <begin position="549"/>
        <end position="563"/>
    </location>
</feature>
<protein>
    <submittedName>
        <fullName evidence="4">Uncharacterized protein LOC106164982</fullName>
    </submittedName>
</protein>
<feature type="compositionally biased region" description="Polar residues" evidence="1">
    <location>
        <begin position="598"/>
        <end position="616"/>
    </location>
</feature>
<dbReference type="RefSeq" id="XP_013398505.1">
    <property type="nucleotide sequence ID" value="XM_013543051.1"/>
</dbReference>
<dbReference type="GO" id="GO:0000775">
    <property type="term" value="C:chromosome, centromeric region"/>
    <property type="evidence" value="ECO:0007669"/>
    <property type="project" value="TreeGrafter"/>
</dbReference>
<gene>
    <name evidence="4" type="primary">LOC106164982</name>
</gene>
<proteinExistence type="predicted"/>
<evidence type="ECO:0000259" key="2">
    <source>
        <dbReference type="Pfam" id="PF09133"/>
    </source>
</evidence>
<sequence length="961" mass="108369">MLYKYMPVATVALCQVHTQSAIYRIETGYGGLCKHVCVSFDVFYNYLLWIPFFHYVADCKLIISRMHSNGHPYLVESQRKLVTLYESMYNTSKERCPAAFGQKRTSMVENIYVASPIAQLYAEKLAQPPPTVISPAPRILKVPVPQSTPLVNTHRAETQVFINRPHSIGADPASVTTYYDPSTIQPSLNRSTSFVHSSSVSAIPGPSLNSSGSSVGDFRQDSHSHESVSHFRAQSHTVSSPVYQNAYLPDSCDSATPPGSPRKHVPLKSLTPEFVAIRDEQVVVCRMPDRRDTSLDVSAENHYPEYTSPLSCYSKRPCRLIQELDKVKELSKNEELEGRESPDESGVKKAGSGRYSYESSKVSQVSQADRLNNVDMDSEVLDLQAPEEGSDVSDGIEDEIDELKPYTDENGERQCSSPETFERLSLHKESSEIEDIGAEDVVQSKSSTSVRNPSCDSHEDDEVDKQRTQNDAETFSTSESETDLSDSNNGGTFEEDAKEDMVDEVDLLTGLTDSNPKKTTSRRSTPEVDMDTYTKRDSDFKEETSKNRSQIKRTKQPFSKKHVSPIAETHSDTESPKRPQQNWAQSFSRKKRSSASSEMNIDTDTPSSRNQGNTIKKNAVQLDHKKAKKSEAGHKFSQKKTQEAPAVTPRSSRSNTLHETPTTSMPKEKVKEYVLTEWIIRPINSCKGVFVEGKVEGREDDFWHSTAIVKRLSNSRVQSNTGSQYVLVGPIDREYTLDAGFSRKTVNAFKKGFPSEWREVISKHFEEEDRSKSSKKPEKFQEIKSTPKNSKKTQKNKSHSLLSDSSDINVKDLPRTRSGRRVFPQLAWWACQRVKSFPQADLDLVEVTPPSAAMNTSISSSRHVNIKTDERSLRLKELMKKRLLEKGKKHKEDPSTTVSDSEESFSRLADVVTDEASEGSRKVRGQVMVKEKSMDQESPKNENVRKQLKEKEFFWKKNHQK</sequence>
<dbReference type="OrthoDB" id="118550at2759"/>
<dbReference type="InterPro" id="IPR039110">
    <property type="entry name" value="KNL2-like"/>
</dbReference>
<feature type="domain" description="SANTA" evidence="2">
    <location>
        <begin position="674"/>
        <end position="759"/>
    </location>
</feature>
<feature type="compositionally biased region" description="Basic and acidic residues" evidence="1">
    <location>
        <begin position="532"/>
        <end position="546"/>
    </location>
</feature>
<reference evidence="4" key="1">
    <citation type="submission" date="2025-08" db="UniProtKB">
        <authorList>
            <consortium name="RefSeq"/>
        </authorList>
    </citation>
    <scope>IDENTIFICATION</scope>
    <source>
        <tissue evidence="4">Gonads</tissue>
    </source>
</reference>
<feature type="region of interest" description="Disordered" evidence="1">
    <location>
        <begin position="332"/>
        <end position="665"/>
    </location>
</feature>
<feature type="compositionally biased region" description="Acidic residues" evidence="1">
    <location>
        <begin position="388"/>
        <end position="401"/>
    </location>
</feature>
<feature type="compositionally biased region" description="Basic and acidic residues" evidence="1">
    <location>
        <begin position="885"/>
        <end position="894"/>
    </location>
</feature>
<dbReference type="InParanoid" id="A0A1S3IJT8"/>
<dbReference type="Proteomes" id="UP000085678">
    <property type="component" value="Unplaced"/>
</dbReference>
<dbReference type="GeneID" id="106164982"/>
<feature type="compositionally biased region" description="Basic residues" evidence="1">
    <location>
        <begin position="789"/>
        <end position="798"/>
    </location>
</feature>
<feature type="compositionally biased region" description="Polar residues" evidence="1">
    <location>
        <begin position="799"/>
        <end position="808"/>
    </location>
</feature>
<feature type="compositionally biased region" description="Basic and acidic residues" evidence="1">
    <location>
        <begin position="218"/>
        <end position="229"/>
    </location>
</feature>
<feature type="compositionally biased region" description="Basic and acidic residues" evidence="1">
    <location>
        <begin position="929"/>
        <end position="955"/>
    </location>
</feature>
<feature type="compositionally biased region" description="Polar residues" evidence="1">
    <location>
        <begin position="443"/>
        <end position="455"/>
    </location>
</feature>
<feature type="region of interest" description="Disordered" evidence="1">
    <location>
        <begin position="885"/>
        <end position="961"/>
    </location>
</feature>
<keyword evidence="3" id="KW-1185">Reference proteome</keyword>
<dbReference type="KEGG" id="lak:106164982"/>
<feature type="compositionally biased region" description="Basic and acidic residues" evidence="1">
    <location>
        <begin position="402"/>
        <end position="412"/>
    </location>
</feature>
<feature type="compositionally biased region" description="Polar residues" evidence="1">
    <location>
        <begin position="357"/>
        <end position="370"/>
    </location>
</feature>
<evidence type="ECO:0000313" key="4">
    <source>
        <dbReference type="RefSeq" id="XP_013398505.1"/>
    </source>
</evidence>
<feature type="region of interest" description="Disordered" evidence="1">
    <location>
        <begin position="199"/>
        <end position="235"/>
    </location>
</feature>
<feature type="compositionally biased region" description="Basic and acidic residues" evidence="1">
    <location>
        <begin position="420"/>
        <end position="431"/>
    </location>
</feature>
<feature type="compositionally biased region" description="Polar residues" evidence="1">
    <location>
        <begin position="649"/>
        <end position="665"/>
    </location>
</feature>
<evidence type="ECO:0000313" key="3">
    <source>
        <dbReference type="Proteomes" id="UP000085678"/>
    </source>
</evidence>
<feature type="region of interest" description="Disordered" evidence="1">
    <location>
        <begin position="766"/>
        <end position="812"/>
    </location>
</feature>
<dbReference type="PANTHER" id="PTHR16124:SF3">
    <property type="entry name" value="MIS18-BINDING PROTEIN 1"/>
    <property type="match status" value="1"/>
</dbReference>
<feature type="compositionally biased region" description="Acidic residues" evidence="1">
    <location>
        <begin position="493"/>
        <end position="506"/>
    </location>
</feature>
<evidence type="ECO:0000256" key="1">
    <source>
        <dbReference type="SAM" id="MobiDB-lite"/>
    </source>
</evidence>